<sequence>MKFFSRIKSELKFLEGESPHVKKPLPQEAAFSLIIQSFLDLCQPFRLLFLLTDNLILETLQALRNRTYSN</sequence>
<protein>
    <submittedName>
        <fullName evidence="1">Uncharacterized protein</fullName>
    </submittedName>
</protein>
<dbReference type="AlphaFoldDB" id="A0A3M7TWG9"/>
<comment type="caution">
    <text evidence="1">The sequence shown here is derived from an EMBL/GenBank/DDBJ whole genome shotgun (WGS) entry which is preliminary data.</text>
</comment>
<dbReference type="Proteomes" id="UP000278746">
    <property type="component" value="Unassembled WGS sequence"/>
</dbReference>
<reference evidence="1 2" key="1">
    <citation type="submission" date="2018-10" db="EMBL/GenBank/DDBJ databases">
        <title>Bacillus Keqinensis sp. nov., a moderately halophilic bacterium isolated from a saline-alkaline lake.</title>
        <authorList>
            <person name="Wang H."/>
        </authorList>
    </citation>
    <scope>NUCLEOTIDE SEQUENCE [LARGE SCALE GENOMIC DNA]</scope>
    <source>
        <strain evidence="1 2">KQ-3</strain>
    </source>
</reference>
<evidence type="ECO:0000313" key="1">
    <source>
        <dbReference type="EMBL" id="RNA70000.1"/>
    </source>
</evidence>
<organism evidence="1 2">
    <name type="scientific">Alteribacter keqinensis</name>
    <dbReference type="NCBI Taxonomy" id="2483800"/>
    <lineage>
        <taxon>Bacteria</taxon>
        <taxon>Bacillati</taxon>
        <taxon>Bacillota</taxon>
        <taxon>Bacilli</taxon>
        <taxon>Bacillales</taxon>
        <taxon>Bacillaceae</taxon>
        <taxon>Alteribacter</taxon>
    </lineage>
</organism>
<evidence type="ECO:0000313" key="2">
    <source>
        <dbReference type="Proteomes" id="UP000278746"/>
    </source>
</evidence>
<gene>
    <name evidence="1" type="ORF">EBO34_08740</name>
</gene>
<dbReference type="EMBL" id="RHIB01000001">
    <property type="protein sequence ID" value="RNA70000.1"/>
    <property type="molecule type" value="Genomic_DNA"/>
</dbReference>
<accession>A0A3M7TWG9</accession>
<name>A0A3M7TWG9_9BACI</name>
<proteinExistence type="predicted"/>
<keyword evidence="2" id="KW-1185">Reference proteome</keyword>